<evidence type="ECO:0000313" key="3">
    <source>
        <dbReference type="EMBL" id="OGL53326.1"/>
    </source>
</evidence>
<comment type="caution">
    <text evidence="3">The sequence shown here is derived from an EMBL/GenBank/DDBJ whole genome shotgun (WGS) entry which is preliminary data.</text>
</comment>
<name>A0A1F7SHP4_9BACT</name>
<dbReference type="STRING" id="1817883.A3G31_07395"/>
<feature type="transmembrane region" description="Helical" evidence="1">
    <location>
        <begin position="216"/>
        <end position="236"/>
    </location>
</feature>
<keyword evidence="1" id="KW-1133">Transmembrane helix</keyword>
<gene>
    <name evidence="3" type="ORF">A3G31_07395</name>
</gene>
<keyword evidence="1" id="KW-0472">Membrane</keyword>
<evidence type="ECO:0000256" key="1">
    <source>
        <dbReference type="SAM" id="Phobius"/>
    </source>
</evidence>
<evidence type="ECO:0000313" key="4">
    <source>
        <dbReference type="Proteomes" id="UP000178082"/>
    </source>
</evidence>
<sequence length="237" mass="26083">MSNGMLILALTAASVGFFHTLLGPDHYIPFVVMARARKWSSVKTMWITALCGVGHIASSVVLGTLGIALGITVTKLEAVESFRGNLAAWILIAFGLVYFIWGLRKAIRNHPHKHLHIHRDENTHIHTHGHNKEHVHVHTEKSAANLTPWILFTIFVFGPCEPLIPILMYPAARGSFLDLVFVTAVFSLVTIVTMLGVVLVSSMGINLLPMERLERYTHALAGATICFCGMAIQFLGL</sequence>
<feature type="transmembrane region" description="Helical" evidence="1">
    <location>
        <begin position="149"/>
        <end position="168"/>
    </location>
</feature>
<reference evidence="3 4" key="1">
    <citation type="journal article" date="2016" name="Nat. Commun.">
        <title>Thousands of microbial genomes shed light on interconnected biogeochemical processes in an aquifer system.</title>
        <authorList>
            <person name="Anantharaman K."/>
            <person name="Brown C.T."/>
            <person name="Hug L.A."/>
            <person name="Sharon I."/>
            <person name="Castelle C.J."/>
            <person name="Probst A.J."/>
            <person name="Thomas B.C."/>
            <person name="Singh A."/>
            <person name="Wilkins M.J."/>
            <person name="Karaoz U."/>
            <person name="Brodie E.L."/>
            <person name="Williams K.H."/>
            <person name="Hubbard S.S."/>
            <person name="Banfield J.F."/>
        </authorList>
    </citation>
    <scope>NUCLEOTIDE SEQUENCE [LARGE SCALE GENOMIC DNA]</scope>
</reference>
<proteinExistence type="predicted"/>
<feature type="transmembrane region" description="Helical" evidence="1">
    <location>
        <begin position="6"/>
        <end position="24"/>
    </location>
</feature>
<dbReference type="EMBL" id="MGDI01000025">
    <property type="protein sequence ID" value="OGL53326.1"/>
    <property type="molecule type" value="Genomic_DNA"/>
</dbReference>
<dbReference type="AlphaFoldDB" id="A0A1F7SHP4"/>
<dbReference type="PANTHER" id="PTHR36394">
    <property type="entry name" value="OS01G0277700 PROTEIN"/>
    <property type="match status" value="1"/>
</dbReference>
<accession>A0A1F7SHP4</accession>
<protein>
    <recommendedName>
        <fullName evidence="2">Urease accessory protein UreH-like transmembrane domain-containing protein</fullName>
    </recommendedName>
</protein>
<feature type="transmembrane region" description="Helical" evidence="1">
    <location>
        <begin position="180"/>
        <end position="204"/>
    </location>
</feature>
<evidence type="ECO:0000259" key="2">
    <source>
        <dbReference type="Pfam" id="PF13386"/>
    </source>
</evidence>
<feature type="transmembrane region" description="Helical" evidence="1">
    <location>
        <begin position="86"/>
        <end position="103"/>
    </location>
</feature>
<organism evidence="3 4">
    <name type="scientific">Candidatus Schekmanbacteria bacterium RIFCSPLOWO2_12_FULL_38_15</name>
    <dbReference type="NCBI Taxonomy" id="1817883"/>
    <lineage>
        <taxon>Bacteria</taxon>
        <taxon>Candidatus Schekmaniibacteriota</taxon>
    </lineage>
</organism>
<keyword evidence="1" id="KW-0812">Transmembrane</keyword>
<dbReference type="Pfam" id="PF13386">
    <property type="entry name" value="DsbD_2"/>
    <property type="match status" value="1"/>
</dbReference>
<feature type="transmembrane region" description="Helical" evidence="1">
    <location>
        <begin position="45"/>
        <end position="74"/>
    </location>
</feature>
<dbReference type="InterPro" id="IPR039447">
    <property type="entry name" value="UreH-like_TM_dom"/>
</dbReference>
<dbReference type="Proteomes" id="UP000178082">
    <property type="component" value="Unassembled WGS sequence"/>
</dbReference>
<feature type="domain" description="Urease accessory protein UreH-like transmembrane" evidence="2">
    <location>
        <begin position="32"/>
        <end position="229"/>
    </location>
</feature>
<dbReference type="PANTHER" id="PTHR36394:SF1">
    <property type="entry name" value="OS01G0277700 PROTEIN"/>
    <property type="match status" value="1"/>
</dbReference>